<dbReference type="PANTHER" id="PTHR24111:SF0">
    <property type="entry name" value="LEUCINE-RICH REPEAT-CONTAINING PROTEIN"/>
    <property type="match status" value="1"/>
</dbReference>
<dbReference type="InterPro" id="IPR052201">
    <property type="entry name" value="LRR-containing_regulator"/>
</dbReference>
<reference evidence="3" key="1">
    <citation type="submission" date="2021-01" db="EMBL/GenBank/DDBJ databases">
        <authorList>
            <person name="Corre E."/>
            <person name="Pelletier E."/>
            <person name="Niang G."/>
            <person name="Scheremetjew M."/>
            <person name="Finn R."/>
            <person name="Kale V."/>
            <person name="Holt S."/>
            <person name="Cochrane G."/>
            <person name="Meng A."/>
            <person name="Brown T."/>
            <person name="Cohen L."/>
        </authorList>
    </citation>
    <scope>NUCLEOTIDE SEQUENCE</scope>
    <source>
        <strain evidence="3">Isolate 1302-5</strain>
    </source>
</reference>
<dbReference type="SMART" id="SM00368">
    <property type="entry name" value="LRR_RI"/>
    <property type="match status" value="2"/>
</dbReference>
<keyword evidence="1" id="KW-0677">Repeat</keyword>
<feature type="region of interest" description="Disordered" evidence="2">
    <location>
        <begin position="20"/>
        <end position="40"/>
    </location>
</feature>
<protein>
    <submittedName>
        <fullName evidence="3">Uncharacterized protein</fullName>
    </submittedName>
</protein>
<organism evidence="3">
    <name type="scientific">Odontella aurita</name>
    <dbReference type="NCBI Taxonomy" id="265563"/>
    <lineage>
        <taxon>Eukaryota</taxon>
        <taxon>Sar</taxon>
        <taxon>Stramenopiles</taxon>
        <taxon>Ochrophyta</taxon>
        <taxon>Bacillariophyta</taxon>
        <taxon>Mediophyceae</taxon>
        <taxon>Biddulphiophycidae</taxon>
        <taxon>Eupodiscales</taxon>
        <taxon>Odontellaceae</taxon>
        <taxon>Odontella</taxon>
    </lineage>
</organism>
<name>A0A7S4MGA3_9STRA</name>
<dbReference type="AlphaFoldDB" id="A0A7S4MGA3"/>
<evidence type="ECO:0000313" key="3">
    <source>
        <dbReference type="EMBL" id="CAE2220225.1"/>
    </source>
</evidence>
<dbReference type="InterPro" id="IPR032675">
    <property type="entry name" value="LRR_dom_sf"/>
</dbReference>
<dbReference type="SUPFAM" id="SSF52047">
    <property type="entry name" value="RNI-like"/>
    <property type="match status" value="1"/>
</dbReference>
<dbReference type="Pfam" id="PF13516">
    <property type="entry name" value="LRR_6"/>
    <property type="match status" value="2"/>
</dbReference>
<sequence>MSSSEQQGCNKYDAILKAAMRDSSRPPRSRSRRPSSPKPAKAALIVKTLDDVRLMTEALLGNASVSHVCISCLNNLGLAGCEALALVIRRDTTLEGVDFGMNYIGDKGALVLADALRDNTTLRDINLAGNDITEGGAQVLADAAKSRAIRPKLRNVDAAHVRLLHRAGGRARDYQLIRSLTGISLPMGGEGQRIMREGAFEALKLWIMRELQTAPKGALPRAMEKVNGALGPFVTFEILRMIPDLFRHLE</sequence>
<gene>
    <name evidence="3" type="ORF">OAUR00152_LOCUS8051</name>
</gene>
<accession>A0A7S4MGA3</accession>
<evidence type="ECO:0000256" key="2">
    <source>
        <dbReference type="SAM" id="MobiDB-lite"/>
    </source>
</evidence>
<evidence type="ECO:0000256" key="1">
    <source>
        <dbReference type="ARBA" id="ARBA00022737"/>
    </source>
</evidence>
<dbReference type="EMBL" id="HBKQ01011880">
    <property type="protein sequence ID" value="CAE2220225.1"/>
    <property type="molecule type" value="Transcribed_RNA"/>
</dbReference>
<proteinExistence type="predicted"/>
<dbReference type="InterPro" id="IPR001611">
    <property type="entry name" value="Leu-rich_rpt"/>
</dbReference>
<dbReference type="Gene3D" id="3.80.10.10">
    <property type="entry name" value="Ribonuclease Inhibitor"/>
    <property type="match status" value="1"/>
</dbReference>
<dbReference type="PANTHER" id="PTHR24111">
    <property type="entry name" value="LEUCINE-RICH REPEAT-CONTAINING PROTEIN 34"/>
    <property type="match status" value="1"/>
</dbReference>